<evidence type="ECO:0000313" key="7">
    <source>
        <dbReference type="Proteomes" id="UP000250369"/>
    </source>
</evidence>
<dbReference type="PANTHER" id="PTHR43280">
    <property type="entry name" value="ARAC-FAMILY TRANSCRIPTIONAL REGULATOR"/>
    <property type="match status" value="1"/>
</dbReference>
<dbReference type="InterPro" id="IPR018060">
    <property type="entry name" value="HTH_AraC"/>
</dbReference>
<organism evidence="6 7">
    <name type="scientific">Paenibacillus contaminans</name>
    <dbReference type="NCBI Taxonomy" id="450362"/>
    <lineage>
        <taxon>Bacteria</taxon>
        <taxon>Bacillati</taxon>
        <taxon>Bacillota</taxon>
        <taxon>Bacilli</taxon>
        <taxon>Bacillales</taxon>
        <taxon>Paenibacillaceae</taxon>
        <taxon>Paenibacillus</taxon>
    </lineage>
</organism>
<dbReference type="Pfam" id="PF12833">
    <property type="entry name" value="HTH_18"/>
    <property type="match status" value="1"/>
</dbReference>
<comment type="caution">
    <text evidence="6">The sequence shown here is derived from an EMBL/GenBank/DDBJ whole genome shotgun (WGS) entry which is preliminary data.</text>
</comment>
<keyword evidence="2" id="KW-0238">DNA-binding</keyword>
<keyword evidence="4" id="KW-1133">Transmembrane helix</keyword>
<keyword evidence="4" id="KW-0812">Transmembrane</keyword>
<dbReference type="EMBL" id="QMFB01000006">
    <property type="protein sequence ID" value="RAV20872.1"/>
    <property type="molecule type" value="Genomic_DNA"/>
</dbReference>
<gene>
    <name evidence="6" type="ORF">DQG23_12325</name>
</gene>
<reference evidence="6 7" key="1">
    <citation type="journal article" date="2009" name="Int. J. Syst. Evol. Microbiol.">
        <title>Paenibacillus contaminans sp. nov., isolated from a contaminated laboratory plate.</title>
        <authorList>
            <person name="Chou J.H."/>
            <person name="Lee J.H."/>
            <person name="Lin M.C."/>
            <person name="Chang P.S."/>
            <person name="Arun A.B."/>
            <person name="Young C.C."/>
            <person name="Chen W.M."/>
        </authorList>
    </citation>
    <scope>NUCLEOTIDE SEQUENCE [LARGE SCALE GENOMIC DNA]</scope>
    <source>
        <strain evidence="6 7">CKOBP-6</strain>
    </source>
</reference>
<accession>A0A329MMM7</accession>
<evidence type="ECO:0000256" key="2">
    <source>
        <dbReference type="ARBA" id="ARBA00023125"/>
    </source>
</evidence>
<dbReference type="Proteomes" id="UP000250369">
    <property type="component" value="Unassembled WGS sequence"/>
</dbReference>
<dbReference type="GO" id="GO:0003700">
    <property type="term" value="F:DNA-binding transcription factor activity"/>
    <property type="evidence" value="ECO:0007669"/>
    <property type="project" value="InterPro"/>
</dbReference>
<proteinExistence type="predicted"/>
<dbReference type="Gene3D" id="1.10.10.60">
    <property type="entry name" value="Homeodomain-like"/>
    <property type="match status" value="2"/>
</dbReference>
<evidence type="ECO:0000256" key="1">
    <source>
        <dbReference type="ARBA" id="ARBA00023015"/>
    </source>
</evidence>
<keyword evidence="7" id="KW-1185">Reference proteome</keyword>
<dbReference type="InterPro" id="IPR018062">
    <property type="entry name" value="HTH_AraC-typ_CS"/>
</dbReference>
<dbReference type="SUPFAM" id="SSF46689">
    <property type="entry name" value="Homeodomain-like"/>
    <property type="match status" value="1"/>
</dbReference>
<dbReference type="CDD" id="cd12912">
    <property type="entry name" value="PDC2_MCP_like"/>
    <property type="match status" value="1"/>
</dbReference>
<dbReference type="Gene3D" id="3.30.450.20">
    <property type="entry name" value="PAS domain"/>
    <property type="match status" value="1"/>
</dbReference>
<dbReference type="InterPro" id="IPR009057">
    <property type="entry name" value="Homeodomain-like_sf"/>
</dbReference>
<dbReference type="SMART" id="SM00342">
    <property type="entry name" value="HTH_ARAC"/>
    <property type="match status" value="1"/>
</dbReference>
<feature type="transmembrane region" description="Helical" evidence="4">
    <location>
        <begin position="294"/>
        <end position="316"/>
    </location>
</feature>
<dbReference type="PANTHER" id="PTHR43280:SF2">
    <property type="entry name" value="HTH-TYPE TRANSCRIPTIONAL REGULATOR EXSA"/>
    <property type="match status" value="1"/>
</dbReference>
<keyword evidence="1" id="KW-0805">Transcription regulation</keyword>
<evidence type="ECO:0000256" key="3">
    <source>
        <dbReference type="ARBA" id="ARBA00023163"/>
    </source>
</evidence>
<sequence>MILLRRRSVLTAILISYFCILIVPTIAGAAGYKVLEKSLVGNVNKSNYAMLEQARQLTDSRIKEVNRLSLQLAMNANMQWLLTNASSGHGDVQLRLIALMKDMGSFILVNDFLDSLFIYLADRSMVVTPTMQTDQDLYFRKIQHFDHLGDMPQLLSRHNSQKFLSTDVSENGSTQRMLAYIQSLPVEENVNLKGSVVILINEQKILDLLKRIDWDGNSSTFIIDRNGNKLVSSPNQQYVSDELINRLNTGNESFEMDKDGEKLLVSYATGENGWKYVSVVPNEVVMKQIERVKLVFVLLLVVGVFAGIAISFYLAYRNYRPINELIRVIQKRSVTSGAGKMNEFEMINSTLLKSFEEEKTLKTTLEKQAPLIQSNFISRLIKGNVDISSLDQASLDFMQVSLENRSFRVLLIDIEDGKRFMKSETEQELALVRFILTNISMELLEGRGFVVELERNRLAVLEHVQNEPLAGEDDWIFVLKEQSETRFHFNLTIAVSRKQDKPEHIWKCYLEALFALERRVVMGSNTIIFHEPDSGGKGQLYHYPMEFEVLLINYAKTGDYANAVNILTQIYDANFSIGTISPEMSRFLFLEILASLLKVIQASGSEGHFSSALEDPSTYFASCHTASDMLEQVKRLLHDICAAAKDERTDQGERLYVGIRKFVEEHYHDGNLSLTMIADRFGITPQYLSAFFKRYSGKNISDSIAEYRVEQAKRMLADRDLTIGEISRRVGYSNHIGFGRVFKKIEGITPGQYREMKE</sequence>
<evidence type="ECO:0000259" key="5">
    <source>
        <dbReference type="PROSITE" id="PS01124"/>
    </source>
</evidence>
<feature type="domain" description="HTH araC/xylS-type" evidence="5">
    <location>
        <begin position="657"/>
        <end position="756"/>
    </location>
</feature>
<protein>
    <recommendedName>
        <fullName evidence="5">HTH araC/xylS-type domain-containing protein</fullName>
    </recommendedName>
</protein>
<evidence type="ECO:0000256" key="4">
    <source>
        <dbReference type="SAM" id="Phobius"/>
    </source>
</evidence>
<evidence type="ECO:0000313" key="6">
    <source>
        <dbReference type="EMBL" id="RAV20872.1"/>
    </source>
</evidence>
<dbReference type="PROSITE" id="PS00041">
    <property type="entry name" value="HTH_ARAC_FAMILY_1"/>
    <property type="match status" value="1"/>
</dbReference>
<dbReference type="PROSITE" id="PS01124">
    <property type="entry name" value="HTH_ARAC_FAMILY_2"/>
    <property type="match status" value="1"/>
</dbReference>
<keyword evidence="4" id="KW-0472">Membrane</keyword>
<keyword evidence="3" id="KW-0804">Transcription</keyword>
<name>A0A329MMM7_9BACL</name>
<dbReference type="AlphaFoldDB" id="A0A329MMM7"/>
<dbReference type="GO" id="GO:0043565">
    <property type="term" value="F:sequence-specific DNA binding"/>
    <property type="evidence" value="ECO:0007669"/>
    <property type="project" value="InterPro"/>
</dbReference>